<keyword evidence="2" id="KW-0732">Signal</keyword>
<sequence>MRRESSVRRVLTVAAVVVAGGLLLAACAAGANPSQGVAMGDTDPAVGFWYGLWHGLIIPVTFVVSLFNDNVSIYEVHNTGNWYDLGFLLGIACVLGGGGAGSRR</sequence>
<dbReference type="HOGENOM" id="CLU_162674_0_0_11"/>
<evidence type="ECO:0000313" key="3">
    <source>
        <dbReference type="EMBL" id="ACZ30148.1"/>
    </source>
</evidence>
<dbReference type="STRING" id="446471.Xcel_1117"/>
<evidence type="ECO:0008006" key="5">
    <source>
        <dbReference type="Google" id="ProtNLM"/>
    </source>
</evidence>
<dbReference type="Proteomes" id="UP000002255">
    <property type="component" value="Chromosome"/>
</dbReference>
<dbReference type="KEGG" id="xce:Xcel_1117"/>
<keyword evidence="1" id="KW-0812">Transmembrane</keyword>
<dbReference type="OrthoDB" id="165386at2"/>
<dbReference type="AlphaFoldDB" id="D1BZJ4"/>
<protein>
    <recommendedName>
        <fullName evidence="5">Lipoprotein</fullName>
    </recommendedName>
</protein>
<keyword evidence="4" id="KW-1185">Reference proteome</keyword>
<feature type="transmembrane region" description="Helical" evidence="1">
    <location>
        <begin position="80"/>
        <end position="101"/>
    </location>
</feature>
<reference evidence="4" key="1">
    <citation type="submission" date="2009-11" db="EMBL/GenBank/DDBJ databases">
        <title>The complete chromosome of Xylanimonas cellulosilytica DSM 15894.</title>
        <authorList>
            <consortium name="US DOE Joint Genome Institute (JGI-PGF)"/>
            <person name="Lucas S."/>
            <person name="Copeland A."/>
            <person name="Lapidus A."/>
            <person name="Glavina del Rio T."/>
            <person name="Dalin E."/>
            <person name="Tice H."/>
            <person name="Bruce D."/>
            <person name="Goodwin L."/>
            <person name="Pitluck S."/>
            <person name="Kyrpides N."/>
            <person name="Mavromatis K."/>
            <person name="Ivanova N."/>
            <person name="Mikhailova N."/>
            <person name="Foster B."/>
            <person name="Clum A."/>
            <person name="Brettin T."/>
            <person name="Detter J.C."/>
            <person name="Han C."/>
            <person name="Larimer F."/>
            <person name="Land M."/>
            <person name="Hauser L."/>
            <person name="Markowitz V."/>
            <person name="Cheng J.F."/>
            <person name="Hugenholtz P."/>
            <person name="Woyke T."/>
            <person name="Wu D."/>
            <person name="Gehrich-Schroeter G."/>
            <person name="Schneider S."/>
            <person name="Pukall S.R."/>
            <person name="Klenk H.P."/>
            <person name="Eisen J.A."/>
        </authorList>
    </citation>
    <scope>NUCLEOTIDE SEQUENCE [LARGE SCALE GENOMIC DNA]</scope>
    <source>
        <strain evidence="4">DSM 15894 / CECT 5975 / LMG 20990 / XIL07</strain>
    </source>
</reference>
<dbReference type="eggNOG" id="ENOG5033A0S">
    <property type="taxonomic scope" value="Bacteria"/>
</dbReference>
<keyword evidence="1" id="KW-0472">Membrane</keyword>
<evidence type="ECO:0000256" key="2">
    <source>
        <dbReference type="SAM" id="SignalP"/>
    </source>
</evidence>
<accession>D1BZJ4</accession>
<evidence type="ECO:0000313" key="4">
    <source>
        <dbReference type="Proteomes" id="UP000002255"/>
    </source>
</evidence>
<reference evidence="3 4" key="2">
    <citation type="journal article" date="2010" name="Stand. Genomic Sci.">
        <title>Complete genome sequence of Xylanimonas cellulosilytica type strain (XIL07).</title>
        <authorList>
            <person name="Foster B."/>
            <person name="Pukall R."/>
            <person name="Abt B."/>
            <person name="Nolan M."/>
            <person name="Glavina Del Rio T."/>
            <person name="Chen F."/>
            <person name="Lucas S."/>
            <person name="Tice H."/>
            <person name="Pitluck S."/>
            <person name="Cheng J.-F."/>
            <person name="Chertkov O."/>
            <person name="Brettin T."/>
            <person name="Han C."/>
            <person name="Detter J.C."/>
            <person name="Bruce D."/>
            <person name="Goodwin L."/>
            <person name="Ivanova N."/>
            <person name="Mavromatis K."/>
            <person name="Pati A."/>
            <person name="Mikhailova N."/>
            <person name="Chen A."/>
            <person name="Palaniappan K."/>
            <person name="Land M."/>
            <person name="Hauser L."/>
            <person name="Chang Y.-J."/>
            <person name="Jeffries C.D."/>
            <person name="Chain P."/>
            <person name="Rohde M."/>
            <person name="Goeker M."/>
            <person name="Bristow J."/>
            <person name="Eisen J.A."/>
            <person name="Markowitz V."/>
            <person name="Hugenholtz P."/>
            <person name="Kyrpides N.C."/>
            <person name="Klenk H.-P."/>
            <person name="Lapidus A."/>
        </authorList>
    </citation>
    <scope>NUCLEOTIDE SEQUENCE [LARGE SCALE GENOMIC DNA]</scope>
    <source>
        <strain evidence="4">DSM 15894 / CECT 5975 / LMG 20990 / XIL07</strain>
    </source>
</reference>
<evidence type="ECO:0000256" key="1">
    <source>
        <dbReference type="SAM" id="Phobius"/>
    </source>
</evidence>
<dbReference type="PROSITE" id="PS51257">
    <property type="entry name" value="PROKAR_LIPOPROTEIN"/>
    <property type="match status" value="1"/>
</dbReference>
<name>D1BZJ4_XYLCX</name>
<gene>
    <name evidence="3" type="ordered locus">Xcel_1117</name>
</gene>
<feature type="transmembrane region" description="Helical" evidence="1">
    <location>
        <begin position="46"/>
        <end position="68"/>
    </location>
</feature>
<keyword evidence="1" id="KW-1133">Transmembrane helix</keyword>
<dbReference type="EMBL" id="CP001821">
    <property type="protein sequence ID" value="ACZ30148.1"/>
    <property type="molecule type" value="Genomic_DNA"/>
</dbReference>
<feature type="chain" id="PRO_5003021862" description="Lipoprotein" evidence="2">
    <location>
        <begin position="32"/>
        <end position="104"/>
    </location>
</feature>
<proteinExistence type="predicted"/>
<organism evidence="3 4">
    <name type="scientific">Xylanimonas cellulosilytica (strain DSM 15894 / JCM 12276 / CECT 5975 / KCTC 9989 / LMG 20990 / NBRC 107835 / XIL07)</name>
    <dbReference type="NCBI Taxonomy" id="446471"/>
    <lineage>
        <taxon>Bacteria</taxon>
        <taxon>Bacillati</taxon>
        <taxon>Actinomycetota</taxon>
        <taxon>Actinomycetes</taxon>
        <taxon>Micrococcales</taxon>
        <taxon>Promicromonosporaceae</taxon>
        <taxon>Xylanimonas</taxon>
    </lineage>
</organism>
<feature type="signal peptide" evidence="2">
    <location>
        <begin position="1"/>
        <end position="31"/>
    </location>
</feature>
<dbReference type="RefSeq" id="WP_012877890.1">
    <property type="nucleotide sequence ID" value="NC_013530.1"/>
</dbReference>